<sequence>MHPVQIPGYDGGPFTHRPELLDEPLFWLGHLASCAHDEETDELLFGADYEAASDCQRRVWEPADWPVFTIPLATGARFHIVYRTLKADPGIDYLLHHPSWEQAELLAQDDGHFMGPALSWPELLAAADNSPSGGSISDPHARLLLLLPSFGDAAVPNSEPSAVERPTKALRDRTRVKEPRKLAVALLGGQGQWGPAPWTTTSTGVRVNTGSLSPRNPTTDFALPLPRMARVAKALAP</sequence>
<organism evidence="1 2">
    <name type="scientific">Actinomadura fulvescens</name>
    <dbReference type="NCBI Taxonomy" id="46160"/>
    <lineage>
        <taxon>Bacteria</taxon>
        <taxon>Bacillati</taxon>
        <taxon>Actinomycetota</taxon>
        <taxon>Actinomycetes</taxon>
        <taxon>Streptosporangiales</taxon>
        <taxon>Thermomonosporaceae</taxon>
        <taxon>Actinomadura</taxon>
    </lineage>
</organism>
<reference evidence="1 2" key="1">
    <citation type="journal article" date="2019" name="Int. J. Syst. Evol. Microbiol.">
        <title>The Global Catalogue of Microorganisms (GCM) 10K type strain sequencing project: providing services to taxonomists for standard genome sequencing and annotation.</title>
        <authorList>
            <consortium name="The Broad Institute Genomics Platform"/>
            <consortium name="The Broad Institute Genome Sequencing Center for Infectious Disease"/>
            <person name="Wu L."/>
            <person name="Ma J."/>
        </authorList>
    </citation>
    <scope>NUCLEOTIDE SEQUENCE [LARGE SCALE GENOMIC DNA]</scope>
    <source>
        <strain evidence="1 2">JCM 6833</strain>
    </source>
</reference>
<comment type="caution">
    <text evidence="1">The sequence shown here is derived from an EMBL/GenBank/DDBJ whole genome shotgun (WGS) entry which is preliminary data.</text>
</comment>
<accession>A0ABN3QGZ5</accession>
<dbReference type="Proteomes" id="UP001501509">
    <property type="component" value="Unassembled WGS sequence"/>
</dbReference>
<name>A0ABN3QGZ5_9ACTN</name>
<keyword evidence="2" id="KW-1185">Reference proteome</keyword>
<gene>
    <name evidence="1" type="ORF">GCM10010411_74040</name>
</gene>
<evidence type="ECO:0000313" key="2">
    <source>
        <dbReference type="Proteomes" id="UP001501509"/>
    </source>
</evidence>
<proteinExistence type="predicted"/>
<dbReference type="EMBL" id="BAAATD010000013">
    <property type="protein sequence ID" value="GAA2626338.1"/>
    <property type="molecule type" value="Genomic_DNA"/>
</dbReference>
<evidence type="ECO:0000313" key="1">
    <source>
        <dbReference type="EMBL" id="GAA2626338.1"/>
    </source>
</evidence>
<protein>
    <submittedName>
        <fullName evidence="1">Uncharacterized protein</fullName>
    </submittedName>
</protein>